<evidence type="ECO:0000313" key="2">
    <source>
        <dbReference type="EMBL" id="MPC68822.1"/>
    </source>
</evidence>
<feature type="region of interest" description="Disordered" evidence="1">
    <location>
        <begin position="1"/>
        <end position="44"/>
    </location>
</feature>
<feature type="region of interest" description="Disordered" evidence="1">
    <location>
        <begin position="70"/>
        <end position="111"/>
    </location>
</feature>
<feature type="compositionally biased region" description="Basic residues" evidence="1">
    <location>
        <begin position="96"/>
        <end position="111"/>
    </location>
</feature>
<sequence length="111" mass="12641">MDIPTLPPPRRTAAHAPPHQNVSITTPYATSHSHLHQQTSPHHSLFLPYSKSLTASWRWRRWHGGGAAHVAAQREGGGGGRRMKNEKDSSKFVFREKRKYTNRKSNKTSYE</sequence>
<accession>A0A5B7HCM8</accession>
<feature type="compositionally biased region" description="Polar residues" evidence="1">
    <location>
        <begin position="20"/>
        <end position="42"/>
    </location>
</feature>
<feature type="compositionally biased region" description="Pro residues" evidence="1">
    <location>
        <begin position="1"/>
        <end position="10"/>
    </location>
</feature>
<feature type="compositionally biased region" description="Basic and acidic residues" evidence="1">
    <location>
        <begin position="83"/>
        <end position="95"/>
    </location>
</feature>
<reference evidence="2 3" key="1">
    <citation type="submission" date="2019-05" db="EMBL/GenBank/DDBJ databases">
        <title>Another draft genome of Portunus trituberculatus and its Hox gene families provides insights of decapod evolution.</title>
        <authorList>
            <person name="Jeong J.-H."/>
            <person name="Song I."/>
            <person name="Kim S."/>
            <person name="Choi T."/>
            <person name="Kim D."/>
            <person name="Ryu S."/>
            <person name="Kim W."/>
        </authorList>
    </citation>
    <scope>NUCLEOTIDE SEQUENCE [LARGE SCALE GENOMIC DNA]</scope>
    <source>
        <tissue evidence="2">Muscle</tissue>
    </source>
</reference>
<comment type="caution">
    <text evidence="2">The sequence shown here is derived from an EMBL/GenBank/DDBJ whole genome shotgun (WGS) entry which is preliminary data.</text>
</comment>
<organism evidence="2 3">
    <name type="scientific">Portunus trituberculatus</name>
    <name type="common">Swimming crab</name>
    <name type="synonym">Neptunus trituberculatus</name>
    <dbReference type="NCBI Taxonomy" id="210409"/>
    <lineage>
        <taxon>Eukaryota</taxon>
        <taxon>Metazoa</taxon>
        <taxon>Ecdysozoa</taxon>
        <taxon>Arthropoda</taxon>
        <taxon>Crustacea</taxon>
        <taxon>Multicrustacea</taxon>
        <taxon>Malacostraca</taxon>
        <taxon>Eumalacostraca</taxon>
        <taxon>Eucarida</taxon>
        <taxon>Decapoda</taxon>
        <taxon>Pleocyemata</taxon>
        <taxon>Brachyura</taxon>
        <taxon>Eubrachyura</taxon>
        <taxon>Portunoidea</taxon>
        <taxon>Portunidae</taxon>
        <taxon>Portuninae</taxon>
        <taxon>Portunus</taxon>
    </lineage>
</organism>
<evidence type="ECO:0000256" key="1">
    <source>
        <dbReference type="SAM" id="MobiDB-lite"/>
    </source>
</evidence>
<dbReference type="Proteomes" id="UP000324222">
    <property type="component" value="Unassembled WGS sequence"/>
</dbReference>
<protein>
    <submittedName>
        <fullName evidence="2">Uncharacterized protein</fullName>
    </submittedName>
</protein>
<keyword evidence="3" id="KW-1185">Reference proteome</keyword>
<gene>
    <name evidence="2" type="ORF">E2C01_063032</name>
</gene>
<dbReference type="AlphaFoldDB" id="A0A5B7HCM8"/>
<proteinExistence type="predicted"/>
<dbReference type="EMBL" id="VSRR010028431">
    <property type="protein sequence ID" value="MPC68822.1"/>
    <property type="molecule type" value="Genomic_DNA"/>
</dbReference>
<name>A0A5B7HCM8_PORTR</name>
<evidence type="ECO:0000313" key="3">
    <source>
        <dbReference type="Proteomes" id="UP000324222"/>
    </source>
</evidence>